<dbReference type="InterPro" id="IPR006156">
    <property type="entry name" value="Dihydroneopterin_aldolase"/>
</dbReference>
<evidence type="ECO:0000256" key="5">
    <source>
        <dbReference type="ARBA" id="ARBA00022741"/>
    </source>
</evidence>
<comment type="function">
    <text evidence="9">Catalyzes the conversion of 7,8-dihydroneopterin to 6-hydroxymethyl-7,8-dihydropterin.</text>
</comment>
<dbReference type="AlphaFoldDB" id="A0A921KAU0"/>
<comment type="caution">
    <text evidence="11">The sequence shown here is derived from an EMBL/GenBank/DDBJ whole genome shotgun (WGS) entry which is preliminary data.</text>
</comment>
<dbReference type="Pfam" id="PF02152">
    <property type="entry name" value="FolB"/>
    <property type="match status" value="1"/>
</dbReference>
<comment type="catalytic activity">
    <reaction evidence="9">
        <text>7,8-dihydroneopterin = 6-hydroxymethyl-7,8-dihydropterin + glycolaldehyde</text>
        <dbReference type="Rhea" id="RHEA:10540"/>
        <dbReference type="ChEBI" id="CHEBI:17001"/>
        <dbReference type="ChEBI" id="CHEBI:17071"/>
        <dbReference type="ChEBI" id="CHEBI:44841"/>
        <dbReference type="EC" id="4.1.2.25"/>
    </reaction>
</comment>
<comment type="pathway">
    <text evidence="9">Cofactor biosynthesis; tetrahydrofolate biosynthesis; 2-amino-4-hydroxy-6-hydroxymethyl-7,8-dihydropteridine diphosphate from 7,8-dihydroneopterin triphosphate: step 3/4.</text>
</comment>
<organism evidence="11 12">
    <name type="scientific">Aeriscardovia aeriphila</name>
    <dbReference type="NCBI Taxonomy" id="218139"/>
    <lineage>
        <taxon>Bacteria</taxon>
        <taxon>Bacillati</taxon>
        <taxon>Actinomycetota</taxon>
        <taxon>Actinomycetes</taxon>
        <taxon>Bifidobacteriales</taxon>
        <taxon>Bifidobacteriaceae</taxon>
        <taxon>Aeriscardovia</taxon>
    </lineage>
</organism>
<dbReference type="SMART" id="SM00905">
    <property type="entry name" value="FolB"/>
    <property type="match status" value="1"/>
</dbReference>
<dbReference type="SUPFAM" id="SSF55620">
    <property type="entry name" value="Tetrahydrobiopterin biosynthesis enzymes-like"/>
    <property type="match status" value="1"/>
</dbReference>
<dbReference type="PROSITE" id="PS00794">
    <property type="entry name" value="HPPK"/>
    <property type="match status" value="1"/>
</dbReference>
<keyword evidence="6" id="KW-0418">Kinase</keyword>
<gene>
    <name evidence="11" type="primary">folK</name>
    <name evidence="11" type="ORF">K8U78_00705</name>
</gene>
<accession>A0A921KAU0</accession>
<dbReference type="InterPro" id="IPR000550">
    <property type="entry name" value="Hppk"/>
</dbReference>
<dbReference type="Pfam" id="PF01288">
    <property type="entry name" value="HPPK"/>
    <property type="match status" value="1"/>
</dbReference>
<dbReference type="PANTHER" id="PTHR43071">
    <property type="entry name" value="2-AMINO-4-HYDROXY-6-HYDROXYMETHYLDIHYDROPTERIDINE PYROPHOSPHOKINASE"/>
    <property type="match status" value="1"/>
</dbReference>
<dbReference type="Gene3D" id="3.30.1130.10">
    <property type="match status" value="1"/>
</dbReference>
<dbReference type="CDD" id="cd00534">
    <property type="entry name" value="DHNA_DHNTPE"/>
    <property type="match status" value="1"/>
</dbReference>
<dbReference type="SUPFAM" id="SSF55083">
    <property type="entry name" value="6-hydroxymethyl-7,8-dihydropterin pyrophosphokinase, HPPK"/>
    <property type="match status" value="1"/>
</dbReference>
<proteinExistence type="inferred from homology"/>
<evidence type="ECO:0000256" key="2">
    <source>
        <dbReference type="ARBA" id="ARBA00005051"/>
    </source>
</evidence>
<dbReference type="PANTHER" id="PTHR43071:SF1">
    <property type="entry name" value="2-AMINO-4-HYDROXY-6-HYDROXYMETHYLDIHYDROPTERIDINE PYROPHOSPHOKINASE"/>
    <property type="match status" value="1"/>
</dbReference>
<evidence type="ECO:0000256" key="3">
    <source>
        <dbReference type="ARBA" id="ARBA00009640"/>
    </source>
</evidence>
<evidence type="ECO:0000256" key="8">
    <source>
        <dbReference type="ARBA" id="ARBA00022909"/>
    </source>
</evidence>
<dbReference type="EC" id="4.1.2.25" evidence="9"/>
<dbReference type="GO" id="GO:0003848">
    <property type="term" value="F:2-amino-4-hydroxy-6-hydroxymethyldihydropteridine diphosphokinase activity"/>
    <property type="evidence" value="ECO:0007669"/>
    <property type="project" value="UniProtKB-EC"/>
</dbReference>
<dbReference type="NCBIfam" id="TIGR00525">
    <property type="entry name" value="folB"/>
    <property type="match status" value="1"/>
</dbReference>
<dbReference type="GO" id="GO:0016301">
    <property type="term" value="F:kinase activity"/>
    <property type="evidence" value="ECO:0007669"/>
    <property type="project" value="UniProtKB-KW"/>
</dbReference>
<sequence length="397" mass="43201">MSDTITLTGIRIEAAHGVLAKEKQYPQTFIVDATLHLDLSKAGLSDKLSDTVDYGQIARRIVSTVKSEQVNLLEYLANKIATAILLTPAIEAVDVTIHKPQAPLVVPFSDVSVSIHRTQMPIRSVREQAREEAGETDEVLYGSSVNARQEADAREMMAARRRAVERQVAAGREVAARREMAARDVVDSAETGGETTAAYDADAAQQPEGEHSPRVHHAIIAMGGNLGNVASTLRQAVVSMDALKGNQIVGISPLYRTTPWGMEENTPDFLNAVVELDTTMSAPQLLQALQLIEAAHGRTREVHWGSRPLDLDIIDFDGIVSTHPDLTLPHPRAWQRAFVLAPLADIDPDFEFTGEHGGPVTELLKHAPDRDGVEMVSQTWILGNDAVNDIPTSEEGE</sequence>
<dbReference type="GO" id="GO:0046656">
    <property type="term" value="P:folic acid biosynthetic process"/>
    <property type="evidence" value="ECO:0007669"/>
    <property type="project" value="UniProtKB-UniRule"/>
</dbReference>
<comment type="pathway">
    <text evidence="2">Cofactor biosynthesis; tetrahydrofolate biosynthesis; 2-amino-4-hydroxy-6-hydroxymethyl-7,8-dihydropteridine diphosphate from 7,8-dihydroneopterin triphosphate: step 4/4.</text>
</comment>
<keyword evidence="4 11" id="KW-0808">Transferase</keyword>
<reference evidence="11" key="1">
    <citation type="journal article" date="2021" name="PeerJ">
        <title>Extensive microbial diversity within the chicken gut microbiome revealed by metagenomics and culture.</title>
        <authorList>
            <person name="Gilroy R."/>
            <person name="Ravi A."/>
            <person name="Getino M."/>
            <person name="Pursley I."/>
            <person name="Horton D.L."/>
            <person name="Alikhan N.F."/>
            <person name="Baker D."/>
            <person name="Gharbi K."/>
            <person name="Hall N."/>
            <person name="Watson M."/>
            <person name="Adriaenssens E.M."/>
            <person name="Foster-Nyarko E."/>
            <person name="Jarju S."/>
            <person name="Secka A."/>
            <person name="Antonio M."/>
            <person name="Oren A."/>
            <person name="Chaudhuri R.R."/>
            <person name="La Ragione R."/>
            <person name="Hildebrand F."/>
            <person name="Pallen M.J."/>
        </authorList>
    </citation>
    <scope>NUCLEOTIDE SEQUENCE</scope>
    <source>
        <strain evidence="11">578</strain>
    </source>
</reference>
<keyword evidence="5" id="KW-0547">Nucleotide-binding</keyword>
<evidence type="ECO:0000256" key="1">
    <source>
        <dbReference type="ARBA" id="ARBA00000198"/>
    </source>
</evidence>
<evidence type="ECO:0000256" key="7">
    <source>
        <dbReference type="ARBA" id="ARBA00022840"/>
    </source>
</evidence>
<comment type="similarity">
    <text evidence="9">Belongs to the DHNA family.</text>
</comment>
<comment type="catalytic activity">
    <reaction evidence="1">
        <text>6-hydroxymethyl-7,8-dihydropterin + ATP = (7,8-dihydropterin-6-yl)methyl diphosphate + AMP + H(+)</text>
        <dbReference type="Rhea" id="RHEA:11412"/>
        <dbReference type="ChEBI" id="CHEBI:15378"/>
        <dbReference type="ChEBI" id="CHEBI:30616"/>
        <dbReference type="ChEBI" id="CHEBI:44841"/>
        <dbReference type="ChEBI" id="CHEBI:72950"/>
        <dbReference type="ChEBI" id="CHEBI:456215"/>
        <dbReference type="EC" id="2.7.6.3"/>
    </reaction>
</comment>
<comment type="similarity">
    <text evidence="3">In the N-terminal section; belongs to the DHNA family.</text>
</comment>
<keyword evidence="9" id="KW-0456">Lyase</keyword>
<keyword evidence="8 9" id="KW-0289">Folate biosynthesis</keyword>
<evidence type="ECO:0000256" key="6">
    <source>
        <dbReference type="ARBA" id="ARBA00022777"/>
    </source>
</evidence>
<evidence type="ECO:0000256" key="4">
    <source>
        <dbReference type="ARBA" id="ARBA00022679"/>
    </source>
</evidence>
<dbReference type="GO" id="GO:0004150">
    <property type="term" value="F:dihydroneopterin aldolase activity"/>
    <property type="evidence" value="ECO:0007669"/>
    <property type="project" value="UniProtKB-UniRule"/>
</dbReference>
<evidence type="ECO:0000313" key="12">
    <source>
        <dbReference type="Proteomes" id="UP000715651"/>
    </source>
</evidence>
<evidence type="ECO:0000313" key="11">
    <source>
        <dbReference type="EMBL" id="HJF17691.1"/>
    </source>
</evidence>
<reference evidence="11" key="2">
    <citation type="submission" date="2021-09" db="EMBL/GenBank/DDBJ databases">
        <authorList>
            <person name="Gilroy R."/>
        </authorList>
    </citation>
    <scope>NUCLEOTIDE SEQUENCE</scope>
    <source>
        <strain evidence="11">578</strain>
    </source>
</reference>
<dbReference type="InterPro" id="IPR043133">
    <property type="entry name" value="GTP-CH-I_C/QueF"/>
</dbReference>
<dbReference type="Proteomes" id="UP000715651">
    <property type="component" value="Unassembled WGS sequence"/>
</dbReference>
<feature type="domain" description="7,8-dihydro-6-hydroxymethylpterin-pyrophosphokinase" evidence="10">
    <location>
        <begin position="303"/>
        <end position="314"/>
    </location>
</feature>
<dbReference type="InterPro" id="IPR006157">
    <property type="entry name" value="FolB_dom"/>
</dbReference>
<dbReference type="EC" id="2.7.6.3" evidence="9"/>
<dbReference type="InterPro" id="IPR035907">
    <property type="entry name" value="Hppk_sf"/>
</dbReference>
<keyword evidence="7" id="KW-0067">ATP-binding</keyword>
<dbReference type="Gene3D" id="3.30.70.560">
    <property type="entry name" value="7,8-Dihydro-6-hydroxymethylpterin-pyrophosphokinase HPPK"/>
    <property type="match status" value="1"/>
</dbReference>
<evidence type="ECO:0000259" key="10">
    <source>
        <dbReference type="PROSITE" id="PS00794"/>
    </source>
</evidence>
<evidence type="ECO:0000256" key="9">
    <source>
        <dbReference type="RuleBase" id="RU362079"/>
    </source>
</evidence>
<dbReference type="EMBL" id="DYWK01000002">
    <property type="protein sequence ID" value="HJF17691.1"/>
    <property type="molecule type" value="Genomic_DNA"/>
</dbReference>
<name>A0A921KAU0_9BIFI</name>
<dbReference type="GO" id="GO:0005524">
    <property type="term" value="F:ATP binding"/>
    <property type="evidence" value="ECO:0007669"/>
    <property type="project" value="UniProtKB-KW"/>
</dbReference>
<dbReference type="GO" id="GO:0046654">
    <property type="term" value="P:tetrahydrofolate biosynthetic process"/>
    <property type="evidence" value="ECO:0007669"/>
    <property type="project" value="UniProtKB-UniRule"/>
</dbReference>
<dbReference type="NCBIfam" id="TIGR01498">
    <property type="entry name" value="folK"/>
    <property type="match status" value="1"/>
</dbReference>
<protein>
    <recommendedName>
        <fullName evidence="9">Bifunctional folate synthesis protein</fullName>
    </recommendedName>
    <domain>
        <recommendedName>
            <fullName evidence="9">Dihydroneopterin aldolase</fullName>
            <shortName evidence="9">DHNA</shortName>
            <ecNumber evidence="9">4.1.2.25</ecNumber>
        </recommendedName>
        <alternativeName>
            <fullName evidence="9">7,8-dihydroneopterin aldolase</fullName>
        </alternativeName>
    </domain>
    <domain>
        <recommendedName>
            <fullName evidence="9">2-amino-4-hydroxy-6-hydroxymethyldihydropteridine pyrophosphokinase</fullName>
            <ecNumber evidence="9">2.7.6.3</ecNumber>
        </recommendedName>
        <alternativeName>
            <fullName evidence="9">6-hydroxymethyl-7,8-dihydropterin pyrophosphokinase</fullName>
            <shortName evidence="9">PPPK</shortName>
        </alternativeName>
        <alternativeName>
            <fullName evidence="9">7,8-dihydro-6-hydroxymethylpterin pyrophosphokinase</fullName>
            <shortName evidence="9">HPPK</shortName>
        </alternativeName>
    </domain>
</protein>
<dbReference type="NCBIfam" id="TIGR00526">
    <property type="entry name" value="folB_dom"/>
    <property type="match status" value="1"/>
</dbReference>
<dbReference type="CDD" id="cd00483">
    <property type="entry name" value="HPPK"/>
    <property type="match status" value="1"/>
</dbReference>